<feature type="compositionally biased region" description="Acidic residues" evidence="1">
    <location>
        <begin position="97"/>
        <end position="109"/>
    </location>
</feature>
<dbReference type="VEuPathDB" id="FungiDB:Z519_10990"/>
<feature type="region of interest" description="Disordered" evidence="1">
    <location>
        <begin position="50"/>
        <end position="109"/>
    </location>
</feature>
<dbReference type="RefSeq" id="XP_016615090.1">
    <property type="nucleotide sequence ID" value="XM_016768703.1"/>
</dbReference>
<gene>
    <name evidence="2" type="ORF">Z519_10990</name>
</gene>
<protein>
    <submittedName>
        <fullName evidence="2">Uncharacterized protein</fullName>
    </submittedName>
</protein>
<organism evidence="2 3">
    <name type="scientific">Cladophialophora bantiana (strain ATCC 10958 / CBS 173.52 / CDC B-1940 / NIH 8579)</name>
    <name type="common">Xylohypha bantiana</name>
    <dbReference type="NCBI Taxonomy" id="1442370"/>
    <lineage>
        <taxon>Eukaryota</taxon>
        <taxon>Fungi</taxon>
        <taxon>Dikarya</taxon>
        <taxon>Ascomycota</taxon>
        <taxon>Pezizomycotina</taxon>
        <taxon>Eurotiomycetes</taxon>
        <taxon>Chaetothyriomycetidae</taxon>
        <taxon>Chaetothyriales</taxon>
        <taxon>Herpotrichiellaceae</taxon>
        <taxon>Cladophialophora</taxon>
    </lineage>
</organism>
<sequence>MTSPSPFFFANQAAQMHQMPQRTIHNQLCDYKAPEPPLGRPEMRRRLGIDLDRAEDVRQNDHPEQEKEQSYHLHHAARQATDLLGEPTVADAQPQEPDFEDDDQEQVEE</sequence>
<name>A0A0D2EE74_CLAB1</name>
<dbReference type="AlphaFoldDB" id="A0A0D2EE74"/>
<reference evidence="2" key="1">
    <citation type="submission" date="2015-01" db="EMBL/GenBank/DDBJ databases">
        <title>The Genome Sequence of Cladophialophora bantiana CBS 173.52.</title>
        <authorList>
            <consortium name="The Broad Institute Genomics Platform"/>
            <person name="Cuomo C."/>
            <person name="de Hoog S."/>
            <person name="Gorbushina A."/>
            <person name="Stielow B."/>
            <person name="Teixiera M."/>
            <person name="Abouelleil A."/>
            <person name="Chapman S.B."/>
            <person name="Priest M."/>
            <person name="Young S.K."/>
            <person name="Wortman J."/>
            <person name="Nusbaum C."/>
            <person name="Birren B."/>
        </authorList>
    </citation>
    <scope>NUCLEOTIDE SEQUENCE [LARGE SCALE GENOMIC DNA]</scope>
    <source>
        <strain evidence="2">CBS 173.52</strain>
    </source>
</reference>
<dbReference type="HOGENOM" id="CLU_2183660_0_0_1"/>
<evidence type="ECO:0000313" key="2">
    <source>
        <dbReference type="EMBL" id="KIW88421.1"/>
    </source>
</evidence>
<evidence type="ECO:0000313" key="3">
    <source>
        <dbReference type="Proteomes" id="UP000053789"/>
    </source>
</evidence>
<evidence type="ECO:0000256" key="1">
    <source>
        <dbReference type="SAM" id="MobiDB-lite"/>
    </source>
</evidence>
<dbReference type="Proteomes" id="UP000053789">
    <property type="component" value="Unassembled WGS sequence"/>
</dbReference>
<accession>A0A0D2EE74</accession>
<dbReference type="EMBL" id="KN846999">
    <property type="protein sequence ID" value="KIW88421.1"/>
    <property type="molecule type" value="Genomic_DNA"/>
</dbReference>
<dbReference type="GeneID" id="27703918"/>
<keyword evidence="3" id="KW-1185">Reference proteome</keyword>
<feature type="compositionally biased region" description="Basic and acidic residues" evidence="1">
    <location>
        <begin position="50"/>
        <end position="71"/>
    </location>
</feature>
<proteinExistence type="predicted"/>